<evidence type="ECO:0000313" key="1">
    <source>
        <dbReference type="EMBL" id="VAX29165.1"/>
    </source>
</evidence>
<sequence>MLNNSNIEMDSEKVTSIPIVMSLSPDCYILSYTDNAENFFALQDNSSLTDQNLFDFIHEDDISKCEELIDSLSQGVTFEIDCRFKLDETAKGNKAIVFQMPHKYSRVMNEIIWVVIPAQMDDYFSDNLKVSNKYNFAIVESDNSFLFNHELTQLLGIEDIENISNIVFDQSKRKIDFEKLLSTIDENEILNENLYLKNNKNQYLPFSGVIVKHRSENCDSIILV</sequence>
<name>A0A3B1DBK0_9ZZZZ</name>
<dbReference type="InterPro" id="IPR000014">
    <property type="entry name" value="PAS"/>
</dbReference>
<reference evidence="1" key="1">
    <citation type="submission" date="2018-06" db="EMBL/GenBank/DDBJ databases">
        <authorList>
            <person name="Zhirakovskaya E."/>
        </authorList>
    </citation>
    <scope>NUCLEOTIDE SEQUENCE</scope>
</reference>
<accession>A0A3B1DBK0</accession>
<protein>
    <recommendedName>
        <fullName evidence="2">PAS domain-containing protein</fullName>
    </recommendedName>
</protein>
<feature type="non-terminal residue" evidence="1">
    <location>
        <position position="224"/>
    </location>
</feature>
<gene>
    <name evidence="1" type="ORF">MNBD_IGNAVI01-1038</name>
</gene>
<proteinExistence type="predicted"/>
<evidence type="ECO:0008006" key="2">
    <source>
        <dbReference type="Google" id="ProtNLM"/>
    </source>
</evidence>
<dbReference type="CDD" id="cd00130">
    <property type="entry name" value="PAS"/>
    <property type="match status" value="1"/>
</dbReference>
<organism evidence="1">
    <name type="scientific">hydrothermal vent metagenome</name>
    <dbReference type="NCBI Taxonomy" id="652676"/>
    <lineage>
        <taxon>unclassified sequences</taxon>
        <taxon>metagenomes</taxon>
        <taxon>ecological metagenomes</taxon>
    </lineage>
</organism>
<dbReference type="AlphaFoldDB" id="A0A3B1DBK0"/>
<dbReference type="EMBL" id="UOGD01000440">
    <property type="protein sequence ID" value="VAX29165.1"/>
    <property type="molecule type" value="Genomic_DNA"/>
</dbReference>